<keyword evidence="4" id="KW-1185">Reference proteome</keyword>
<evidence type="ECO:0000256" key="1">
    <source>
        <dbReference type="RuleBase" id="RU003513"/>
    </source>
</evidence>
<name>A0A329M1B7_9BACL</name>
<comment type="caution">
    <text evidence="3">The sequence shown here is derived from an EMBL/GenBank/DDBJ whole genome shotgun (WGS) entry which is preliminary data.</text>
</comment>
<dbReference type="SUPFAM" id="SSF53756">
    <property type="entry name" value="UDP-Glycosyltransferase/glycogen phosphorylase"/>
    <property type="match status" value="1"/>
</dbReference>
<comment type="similarity">
    <text evidence="1">Belongs to the UDP-N-acetylglucosamine 2-epimerase family.</text>
</comment>
<dbReference type="RefSeq" id="WP_113035202.1">
    <property type="nucleotide sequence ID" value="NZ_QMFB01000028.1"/>
</dbReference>
<dbReference type="EMBL" id="QMFB01000028">
    <property type="protein sequence ID" value="RAV13811.1"/>
    <property type="molecule type" value="Genomic_DNA"/>
</dbReference>
<dbReference type="GO" id="GO:0008761">
    <property type="term" value="F:UDP-N-acetylglucosamine 2-epimerase activity"/>
    <property type="evidence" value="ECO:0007669"/>
    <property type="project" value="UniProtKB-EC"/>
</dbReference>
<dbReference type="InterPro" id="IPR029767">
    <property type="entry name" value="WecB-like"/>
</dbReference>
<dbReference type="InterPro" id="IPR003331">
    <property type="entry name" value="UDP_GlcNAc_Epimerase_2_dom"/>
</dbReference>
<feature type="domain" description="UDP-N-acetylglucosamine 2-epimerase" evidence="2">
    <location>
        <begin position="25"/>
        <end position="360"/>
    </location>
</feature>
<accession>A0A329M1B7</accession>
<dbReference type="CDD" id="cd03786">
    <property type="entry name" value="GTB_UDP-GlcNAc_2-Epimerase"/>
    <property type="match status" value="1"/>
</dbReference>
<evidence type="ECO:0000259" key="2">
    <source>
        <dbReference type="Pfam" id="PF02350"/>
    </source>
</evidence>
<gene>
    <name evidence="3" type="ORF">DQG23_32525</name>
</gene>
<proteinExistence type="inferred from homology"/>
<dbReference type="PANTHER" id="PTHR43174">
    <property type="entry name" value="UDP-N-ACETYLGLUCOSAMINE 2-EPIMERASE"/>
    <property type="match status" value="1"/>
</dbReference>
<keyword evidence="1 3" id="KW-0413">Isomerase</keyword>
<sequence length="376" mass="42673">MKKLKVMTVIGTRPEIIRLSAVINKLEDSNAIEHTLVHTGQNYDYELNEVFFNDFNLKKPDYFLNAATGTAVETIGNILIRIDPIMEEIKPDALLILGDTNSCLCAIAAKRRHIPIFHMEAGNRCFDQRVPEETNRKIVDHVADINLTYSDIAREYLLREGLPADRIIKTGSPMFEVLKSRKAEIEKSDILGKLELEDGKYFVVSAHREENISSETNFLDLVDSLNAIADIYKLPVIVSTHPRTRSMINAKGIEFNPMVRTLKPLGFNDYVKLQINAKAVLSDSGTISEESSILGFKALNIRQAHERPEAMEEAAVMMVGLKKDRILQGLEVLENQREDTLRRVADYSMPNVSDKVLRILLAYVDYVNRVVWEKDK</sequence>
<evidence type="ECO:0000313" key="4">
    <source>
        <dbReference type="Proteomes" id="UP000250369"/>
    </source>
</evidence>
<dbReference type="NCBIfam" id="TIGR00236">
    <property type="entry name" value="wecB"/>
    <property type="match status" value="1"/>
</dbReference>
<organism evidence="3 4">
    <name type="scientific">Paenibacillus contaminans</name>
    <dbReference type="NCBI Taxonomy" id="450362"/>
    <lineage>
        <taxon>Bacteria</taxon>
        <taxon>Bacillati</taxon>
        <taxon>Bacillota</taxon>
        <taxon>Bacilli</taxon>
        <taxon>Bacillales</taxon>
        <taxon>Paenibacillaceae</taxon>
        <taxon>Paenibacillus</taxon>
    </lineage>
</organism>
<reference evidence="3 4" key="1">
    <citation type="journal article" date="2009" name="Int. J. Syst. Evol. Microbiol.">
        <title>Paenibacillus contaminans sp. nov., isolated from a contaminated laboratory plate.</title>
        <authorList>
            <person name="Chou J.H."/>
            <person name="Lee J.H."/>
            <person name="Lin M.C."/>
            <person name="Chang P.S."/>
            <person name="Arun A.B."/>
            <person name="Young C.C."/>
            <person name="Chen W.M."/>
        </authorList>
    </citation>
    <scope>NUCLEOTIDE SEQUENCE [LARGE SCALE GENOMIC DNA]</scope>
    <source>
        <strain evidence="3 4">CKOBP-6</strain>
    </source>
</reference>
<dbReference type="Gene3D" id="3.40.50.2000">
    <property type="entry name" value="Glycogen Phosphorylase B"/>
    <property type="match status" value="2"/>
</dbReference>
<dbReference type="EC" id="5.1.3.14" evidence="3"/>
<evidence type="ECO:0000313" key="3">
    <source>
        <dbReference type="EMBL" id="RAV13811.1"/>
    </source>
</evidence>
<dbReference type="Proteomes" id="UP000250369">
    <property type="component" value="Unassembled WGS sequence"/>
</dbReference>
<dbReference type="AlphaFoldDB" id="A0A329M1B7"/>
<dbReference type="Pfam" id="PF02350">
    <property type="entry name" value="Epimerase_2"/>
    <property type="match status" value="1"/>
</dbReference>
<dbReference type="OrthoDB" id="9803238at2"/>
<dbReference type="PANTHER" id="PTHR43174:SF1">
    <property type="entry name" value="UDP-N-ACETYLGLUCOSAMINE 2-EPIMERASE"/>
    <property type="match status" value="1"/>
</dbReference>
<protein>
    <submittedName>
        <fullName evidence="3">UDP-N-acetylglucosamine 2-epimerase (Non-hydrolyzing)</fullName>
        <ecNumber evidence="3">5.1.3.14</ecNumber>
    </submittedName>
</protein>